<keyword evidence="3" id="KW-1185">Reference proteome</keyword>
<feature type="transmembrane region" description="Helical" evidence="1">
    <location>
        <begin position="184"/>
        <end position="204"/>
    </location>
</feature>
<gene>
    <name evidence="2" type="ORF">LNV07_16075</name>
</gene>
<name>A0ABT2YHW4_9BURK</name>
<proteinExistence type="predicted"/>
<protein>
    <submittedName>
        <fullName evidence="2">HupE/UreJ family protein</fullName>
    </submittedName>
</protein>
<organism evidence="2 3">
    <name type="scientific">Roseateles oligotrophus</name>
    <dbReference type="NCBI Taxonomy" id="1769250"/>
    <lineage>
        <taxon>Bacteria</taxon>
        <taxon>Pseudomonadati</taxon>
        <taxon>Pseudomonadota</taxon>
        <taxon>Betaproteobacteria</taxon>
        <taxon>Burkholderiales</taxon>
        <taxon>Sphaerotilaceae</taxon>
        <taxon>Roseateles</taxon>
    </lineage>
</organism>
<feature type="transmembrane region" description="Helical" evidence="1">
    <location>
        <begin position="302"/>
        <end position="326"/>
    </location>
</feature>
<accession>A0ABT2YHW4</accession>
<keyword evidence="1" id="KW-0472">Membrane</keyword>
<comment type="caution">
    <text evidence="2">The sequence shown here is derived from an EMBL/GenBank/DDBJ whole genome shotgun (WGS) entry which is preliminary data.</text>
</comment>
<evidence type="ECO:0000313" key="3">
    <source>
        <dbReference type="Proteomes" id="UP001209701"/>
    </source>
</evidence>
<dbReference type="RefSeq" id="WP_263572184.1">
    <property type="nucleotide sequence ID" value="NZ_JAJIRN010000007.1"/>
</dbReference>
<dbReference type="EMBL" id="JAJIRN010000007">
    <property type="protein sequence ID" value="MCV2369597.1"/>
    <property type="molecule type" value="Genomic_DNA"/>
</dbReference>
<dbReference type="InterPro" id="IPR032809">
    <property type="entry name" value="Put_HupE_UreJ"/>
</dbReference>
<feature type="transmembrane region" description="Helical" evidence="1">
    <location>
        <begin position="338"/>
        <end position="356"/>
    </location>
</feature>
<dbReference type="Pfam" id="PF13795">
    <property type="entry name" value="HupE_UreJ_2"/>
    <property type="match status" value="1"/>
</dbReference>
<keyword evidence="1" id="KW-1133">Transmembrane helix</keyword>
<feature type="transmembrane region" description="Helical" evidence="1">
    <location>
        <begin position="271"/>
        <end position="296"/>
    </location>
</feature>
<evidence type="ECO:0000256" key="1">
    <source>
        <dbReference type="SAM" id="Phobius"/>
    </source>
</evidence>
<sequence length="409" mass="43172">MPESRLWVDSTAQGVTLTLQLPLNRLEFAYGQPLVDSPGTVLAQQSDGLARYLLAHIGARSGQQGWQVLRPRLAVVGNDASAELEAVIELRAPAGSDARSFTLLYDAITHEVRTHRALVYLRNDWAAGQVAEAGQSGQAPLLLGEFGPAQNSLPVVLGRERAGASFVALFKRGAGHIAEGIDHLLFLLTLLLAAPLTAAGGRWLGVRRPWPAVKQLAAVVTAFTVGHTLTLALGSTGLLALPTAWVEVAVAASIIVAAAHAWRPLLKQGELLMAGGFGLLHGLAFAISLSGAGLSWSQRGQALLAFNLGIEAMQLLLVLGVVPPLLLLAQLAPRGYAALRNGVAAIAAVAATLWVTQRLGWEPVLGFELIDSASTLWIPAVTALWLAATLVWVRRRLQAVSISPISTLD</sequence>
<feature type="transmembrane region" description="Helical" evidence="1">
    <location>
        <begin position="376"/>
        <end position="393"/>
    </location>
</feature>
<feature type="transmembrane region" description="Helical" evidence="1">
    <location>
        <begin position="216"/>
        <end position="233"/>
    </location>
</feature>
<reference evidence="2 3" key="1">
    <citation type="submission" date="2021-11" db="EMBL/GenBank/DDBJ databases">
        <authorList>
            <person name="Liang Q."/>
            <person name="Mou H."/>
            <person name="Liu Z."/>
        </authorList>
    </citation>
    <scope>NUCLEOTIDE SEQUENCE [LARGE SCALE GENOMIC DNA]</scope>
    <source>
        <strain evidence="2 3">CHU3</strain>
    </source>
</reference>
<dbReference type="Proteomes" id="UP001209701">
    <property type="component" value="Unassembled WGS sequence"/>
</dbReference>
<evidence type="ECO:0000313" key="2">
    <source>
        <dbReference type="EMBL" id="MCV2369597.1"/>
    </source>
</evidence>
<feature type="transmembrane region" description="Helical" evidence="1">
    <location>
        <begin position="239"/>
        <end position="259"/>
    </location>
</feature>
<keyword evidence="1" id="KW-0812">Transmembrane</keyword>